<keyword evidence="5 7" id="KW-0175">Coiled coil</keyword>
<feature type="coiled-coil region" evidence="7">
    <location>
        <begin position="883"/>
        <end position="917"/>
    </location>
</feature>
<dbReference type="GO" id="GO:0016887">
    <property type="term" value="F:ATP hydrolysis activity"/>
    <property type="evidence" value="ECO:0007669"/>
    <property type="project" value="InterPro"/>
</dbReference>
<feature type="coiled-coil region" evidence="7">
    <location>
        <begin position="174"/>
        <end position="201"/>
    </location>
</feature>
<evidence type="ECO:0000256" key="2">
    <source>
        <dbReference type="ARBA" id="ARBA00022490"/>
    </source>
</evidence>
<dbReference type="Proteomes" id="UP000182015">
    <property type="component" value="Unassembled WGS sequence"/>
</dbReference>
<keyword evidence="4 7" id="KW-0067">ATP-binding</keyword>
<feature type="coiled-coil region" evidence="7">
    <location>
        <begin position="420"/>
        <end position="468"/>
    </location>
</feature>
<dbReference type="GO" id="GO:0006260">
    <property type="term" value="P:DNA replication"/>
    <property type="evidence" value="ECO:0007669"/>
    <property type="project" value="UniProtKB-UniRule"/>
</dbReference>
<comment type="subunit">
    <text evidence="7">Homodimer.</text>
</comment>
<dbReference type="SMART" id="SM00968">
    <property type="entry name" value="SMC_hinge"/>
    <property type="match status" value="1"/>
</dbReference>
<dbReference type="InterPro" id="IPR011890">
    <property type="entry name" value="SMC_prok"/>
</dbReference>
<dbReference type="InterPro" id="IPR027417">
    <property type="entry name" value="P-loop_NTPase"/>
</dbReference>
<evidence type="ECO:0000259" key="8">
    <source>
        <dbReference type="SMART" id="SM00968"/>
    </source>
</evidence>
<dbReference type="NCBIfam" id="TIGR02168">
    <property type="entry name" value="SMC_prok_B"/>
    <property type="match status" value="1"/>
</dbReference>
<dbReference type="FunFam" id="3.40.50.300:FF:000901">
    <property type="entry name" value="Chromosome partition protein Smc"/>
    <property type="match status" value="1"/>
</dbReference>
<dbReference type="InterPro" id="IPR003395">
    <property type="entry name" value="RecF/RecN/SMC_N"/>
</dbReference>
<gene>
    <name evidence="7" type="primary">smc</name>
    <name evidence="9" type="ORF">A9Q68_04345</name>
</gene>
<evidence type="ECO:0000313" key="9">
    <source>
        <dbReference type="EMBL" id="OJF72781.1"/>
    </source>
</evidence>
<evidence type="ECO:0000256" key="3">
    <source>
        <dbReference type="ARBA" id="ARBA00022741"/>
    </source>
</evidence>
<sequence>MFLKKIEMQGFKSFADKTKIEFEKGVTAVVGPNGSGKSNITESLRWALGESSAKSLRGGKMPDIIFAGTESRNALNFAEVAIVLDNSDAFIKDAGKEIRVERHIYRNGDSDYLIDGKKVRLRDIHDLFMDTGLGRDSFSIISQGRVEEIFNSKPEERRTIFEEVAGVLKYKTRKKETQSKLTQTQDNLDRLDDIIYELETQVGPLEKQAKVAREYNRLEGERKELHLSILVEDVIADKKRLAETEESLAKVLEDLKAYHQHREVLEVENQRLKAKRQELIRESDSKQSELLELTKAEAELKSQIDLIKLETSQKNEKKAEASTQIANLQAELETLIHSIDEKKSALNTIESRKQENAQALQEIQDDLQRFSGDPDQLLEKLRTDYLALMQDEARVSNQLTLLKSELAKEDLDKEKQAQTLIQQVNQVKDFKQNYEELSNSYQETSSHLQELLQNYQAKAKSIQGLKEAYQMAQTKLFDYLDQKKAKEARLNSLEAIQKSHSQYYAGVRAVLQASNQLQGILGAVSEHLSFDTQYQTALEIALGASSQNIIVKDEAAAKAAIAYLKKNRQGRATFLPLTTIKARYIADTQLAQLQKSEGFLGTAESLVTYNEELAHIFKNLLNMTVIFDTIDNANKAAKVLHYKVRIVTLDGTELRPGGSFAGGANRQNNTTFIKPEMDNLQASLEELQQEIRNQEKEVASQKNAVESAEEDLAQLKAEGEACRFQEQELSFKVTQLQEKLEDAQAILDNLQNLQKQDGHRNFTEEIAELEAKLQILDDRKTDLNQEMEAIKTDKDSINRKKASLTEALAQARLTERDIANEKRFEESHLHRLQTDKEQKEENLNQLQTLLNSHISEEDITRLPALETHLDEIADRKSSVEQHLVRLRFESDDYQAQLEELEEKLLHEHSKNEDFIRKQTKAEADLEQVTGRLRNHAKTLTEEFQMSFEEAETKAQVIEDITLSKQELQKLQRQIRALGPINSDAIAQFEEVSERLQFLNGQKADLNKAKNMLLETIAQMDSEVKARFKVTFEAIRTSFQETFKQMFGGGSADLILTDGDLLTSGIEISVQPPGKKIQSLNLMSGGEKALSALALLFAIIRVKTIPFVILDEVEAALDEANVKRFGDYLNRFDKDSQFIVVTHRKGTMAAADSIYGITMQESGISKVVSVKLKDSENLSFLN</sequence>
<feature type="coiled-coil region" evidence="7">
    <location>
        <begin position="677"/>
        <end position="856"/>
    </location>
</feature>
<dbReference type="PIRSF" id="PIRSF005719">
    <property type="entry name" value="SMC"/>
    <property type="match status" value="1"/>
</dbReference>
<dbReference type="InterPro" id="IPR024704">
    <property type="entry name" value="SMC"/>
</dbReference>
<proteinExistence type="inferred from homology"/>
<comment type="similarity">
    <text evidence="7">Belongs to the SMC family.</text>
</comment>
<dbReference type="Gene3D" id="1.20.1060.20">
    <property type="match status" value="1"/>
</dbReference>
<comment type="domain">
    <text evidence="7">Contains large globular domains required for ATP hydrolysis at each terminus and a third globular domain forming a flexible hinge near the middle of the molecule. These domains are separated by coiled-coil structures.</text>
</comment>
<dbReference type="CDD" id="cd03278">
    <property type="entry name" value="ABC_SMC_barmotin"/>
    <property type="match status" value="1"/>
</dbReference>
<evidence type="ECO:0000256" key="7">
    <source>
        <dbReference type="HAMAP-Rule" id="MF_01894"/>
    </source>
</evidence>
<dbReference type="OrthoDB" id="9808768at2"/>
<dbReference type="RefSeq" id="WP_071793477.1">
    <property type="nucleotide sequence ID" value="NZ_LZDD01000001.1"/>
</dbReference>
<dbReference type="Gene3D" id="3.40.50.300">
    <property type="entry name" value="P-loop containing nucleotide triphosphate hydrolases"/>
    <property type="match status" value="2"/>
</dbReference>
<evidence type="ECO:0000313" key="10">
    <source>
        <dbReference type="Proteomes" id="UP000182015"/>
    </source>
</evidence>
<keyword evidence="10" id="KW-1185">Reference proteome</keyword>
<dbReference type="GO" id="GO:0005694">
    <property type="term" value="C:chromosome"/>
    <property type="evidence" value="ECO:0007669"/>
    <property type="project" value="InterPro"/>
</dbReference>
<dbReference type="GO" id="GO:0003677">
    <property type="term" value="F:DNA binding"/>
    <property type="evidence" value="ECO:0007669"/>
    <property type="project" value="UniProtKB-UniRule"/>
</dbReference>
<dbReference type="HAMAP" id="MF_01894">
    <property type="entry name" value="Smc_prok"/>
    <property type="match status" value="1"/>
</dbReference>
<comment type="function">
    <text evidence="7">Required for chromosome condensation and partitioning.</text>
</comment>
<dbReference type="FunFam" id="3.40.50.300:FF:000984">
    <property type="entry name" value="Chromosome partition protein Smc"/>
    <property type="match status" value="1"/>
</dbReference>
<keyword evidence="3 7" id="KW-0547">Nucleotide-binding</keyword>
<keyword evidence="6 7" id="KW-0238">DNA-binding</keyword>
<evidence type="ECO:0000256" key="4">
    <source>
        <dbReference type="ARBA" id="ARBA00022840"/>
    </source>
</evidence>
<dbReference type="GO" id="GO:0030261">
    <property type="term" value="P:chromosome condensation"/>
    <property type="evidence" value="ECO:0007669"/>
    <property type="project" value="InterPro"/>
</dbReference>
<dbReference type="Pfam" id="PF06470">
    <property type="entry name" value="SMC_hinge"/>
    <property type="match status" value="1"/>
</dbReference>
<dbReference type="STRING" id="1856638.A9Q68_04345"/>
<dbReference type="GO" id="GO:0007062">
    <property type="term" value="P:sister chromatid cohesion"/>
    <property type="evidence" value="ECO:0007669"/>
    <property type="project" value="InterPro"/>
</dbReference>
<dbReference type="GO" id="GO:0007059">
    <property type="term" value="P:chromosome segregation"/>
    <property type="evidence" value="ECO:0007669"/>
    <property type="project" value="UniProtKB-UniRule"/>
</dbReference>
<dbReference type="Pfam" id="PF02463">
    <property type="entry name" value="SMC_N"/>
    <property type="match status" value="1"/>
</dbReference>
<dbReference type="Gene3D" id="3.30.70.1620">
    <property type="match status" value="1"/>
</dbReference>
<organism evidence="9 10">
    <name type="scientific">Streptococcus bovimastitidis</name>
    <dbReference type="NCBI Taxonomy" id="1856638"/>
    <lineage>
        <taxon>Bacteria</taxon>
        <taxon>Bacillati</taxon>
        <taxon>Bacillota</taxon>
        <taxon>Bacilli</taxon>
        <taxon>Lactobacillales</taxon>
        <taxon>Streptococcaceae</taxon>
        <taxon>Streptococcus</taxon>
    </lineage>
</organism>
<dbReference type="InterPro" id="IPR036277">
    <property type="entry name" value="SMC_hinge_sf"/>
</dbReference>
<dbReference type="EMBL" id="LZDD01000001">
    <property type="protein sequence ID" value="OJF72781.1"/>
    <property type="molecule type" value="Genomic_DNA"/>
</dbReference>
<comment type="subcellular location">
    <subcellularLocation>
        <location evidence="1 7">Cytoplasm</location>
    </subcellularLocation>
</comment>
<dbReference type="PANTHER" id="PTHR43977">
    <property type="entry name" value="STRUCTURAL MAINTENANCE OF CHROMOSOMES PROTEIN 3"/>
    <property type="match status" value="1"/>
</dbReference>
<evidence type="ECO:0000256" key="6">
    <source>
        <dbReference type="ARBA" id="ARBA00023125"/>
    </source>
</evidence>
<dbReference type="SUPFAM" id="SSF52540">
    <property type="entry name" value="P-loop containing nucleoside triphosphate hydrolases"/>
    <property type="match status" value="2"/>
</dbReference>
<dbReference type="Gene3D" id="1.10.287.1490">
    <property type="match status" value="1"/>
</dbReference>
<accession>A0A1L8MPT1</accession>
<dbReference type="SUPFAM" id="SSF75553">
    <property type="entry name" value="Smc hinge domain"/>
    <property type="match status" value="1"/>
</dbReference>
<comment type="caution">
    <text evidence="9">The sequence shown here is derived from an EMBL/GenBank/DDBJ whole genome shotgun (WGS) entry which is preliminary data.</text>
</comment>
<evidence type="ECO:0000256" key="1">
    <source>
        <dbReference type="ARBA" id="ARBA00004496"/>
    </source>
</evidence>
<reference evidence="10" key="1">
    <citation type="submission" date="2016-06" db="EMBL/GenBank/DDBJ databases">
        <authorList>
            <person name="de Vries S.P.W."/>
            <person name="Hadjirin N.F."/>
            <person name="Lay E.M."/>
            <person name="Zadoks R.N."/>
            <person name="Peacock S.J."/>
            <person name="Parkhill J."/>
            <person name="Grant A.J."/>
            <person name="Mcdougall S."/>
            <person name="Holmes M.A."/>
        </authorList>
    </citation>
    <scope>NUCLEOTIDE SEQUENCE [LARGE SCALE GENOMIC DNA]</scope>
    <source>
        <strain evidence="10">NZ1587</strain>
    </source>
</reference>
<keyword evidence="2 7" id="KW-0963">Cytoplasm</keyword>
<feature type="binding site" evidence="7">
    <location>
        <begin position="32"/>
        <end position="39"/>
    </location>
    <ligand>
        <name>ATP</name>
        <dbReference type="ChEBI" id="CHEBI:30616"/>
    </ligand>
</feature>
<name>A0A1L8MPT1_9STRE</name>
<evidence type="ECO:0000256" key="5">
    <source>
        <dbReference type="ARBA" id="ARBA00023054"/>
    </source>
</evidence>
<dbReference type="GO" id="GO:0005737">
    <property type="term" value="C:cytoplasm"/>
    <property type="evidence" value="ECO:0007669"/>
    <property type="project" value="UniProtKB-SubCell"/>
</dbReference>
<feature type="domain" description="SMC hinge" evidence="8">
    <location>
        <begin position="518"/>
        <end position="637"/>
    </location>
</feature>
<dbReference type="AlphaFoldDB" id="A0A1L8MPT1"/>
<feature type="coiled-coil region" evidence="7">
    <location>
        <begin position="953"/>
        <end position="1008"/>
    </location>
</feature>
<dbReference type="GO" id="GO:0005524">
    <property type="term" value="F:ATP binding"/>
    <property type="evidence" value="ECO:0007669"/>
    <property type="project" value="UniProtKB-UniRule"/>
</dbReference>
<dbReference type="InterPro" id="IPR010935">
    <property type="entry name" value="SMC_hinge"/>
</dbReference>
<protein>
    <recommendedName>
        <fullName evidence="7">Chromosome partition protein Smc</fullName>
    </recommendedName>
</protein>
<feature type="coiled-coil region" evidence="7">
    <location>
        <begin position="255"/>
        <end position="366"/>
    </location>
</feature>